<proteinExistence type="predicted"/>
<reference evidence="1" key="2">
    <citation type="journal article" date="2015" name="Data Brief">
        <title>Shoot transcriptome of the giant reed, Arundo donax.</title>
        <authorList>
            <person name="Barrero R.A."/>
            <person name="Guerrero F.D."/>
            <person name="Moolhuijzen P."/>
            <person name="Goolsby J.A."/>
            <person name="Tidwell J."/>
            <person name="Bellgard S.E."/>
            <person name="Bellgard M.I."/>
        </authorList>
    </citation>
    <scope>NUCLEOTIDE SEQUENCE</scope>
    <source>
        <tissue evidence="1">Shoot tissue taken approximately 20 cm above the soil surface</tissue>
    </source>
</reference>
<accession>A0A0A9BDT3</accession>
<evidence type="ECO:0000313" key="1">
    <source>
        <dbReference type="EMBL" id="JAD59405.1"/>
    </source>
</evidence>
<sequence length="107" mass="12010">MAEKARSNVAVETGEEQGIGIPCFSQNNTISLNRLLQPSGFHVAYQQDNPKFINRTGCEIESSTCLLRCEREGQQSKKEWACSSLGSISMCQDFLYTHIQCPIQIKH</sequence>
<organism evidence="1">
    <name type="scientific">Arundo donax</name>
    <name type="common">Giant reed</name>
    <name type="synonym">Donax arundinaceus</name>
    <dbReference type="NCBI Taxonomy" id="35708"/>
    <lineage>
        <taxon>Eukaryota</taxon>
        <taxon>Viridiplantae</taxon>
        <taxon>Streptophyta</taxon>
        <taxon>Embryophyta</taxon>
        <taxon>Tracheophyta</taxon>
        <taxon>Spermatophyta</taxon>
        <taxon>Magnoliopsida</taxon>
        <taxon>Liliopsida</taxon>
        <taxon>Poales</taxon>
        <taxon>Poaceae</taxon>
        <taxon>PACMAD clade</taxon>
        <taxon>Arundinoideae</taxon>
        <taxon>Arundineae</taxon>
        <taxon>Arundo</taxon>
    </lineage>
</organism>
<protein>
    <submittedName>
        <fullName evidence="1">Uncharacterized protein</fullName>
    </submittedName>
</protein>
<dbReference type="AlphaFoldDB" id="A0A0A9BDT3"/>
<reference evidence="1" key="1">
    <citation type="submission" date="2014-09" db="EMBL/GenBank/DDBJ databases">
        <authorList>
            <person name="Magalhaes I.L.F."/>
            <person name="Oliveira U."/>
            <person name="Santos F.R."/>
            <person name="Vidigal T.H.D.A."/>
            <person name="Brescovit A.D."/>
            <person name="Santos A.J."/>
        </authorList>
    </citation>
    <scope>NUCLEOTIDE SEQUENCE</scope>
    <source>
        <tissue evidence="1">Shoot tissue taken approximately 20 cm above the soil surface</tissue>
    </source>
</reference>
<name>A0A0A9BDT3_ARUDO</name>
<dbReference type="EMBL" id="GBRH01238490">
    <property type="protein sequence ID" value="JAD59405.1"/>
    <property type="molecule type" value="Transcribed_RNA"/>
</dbReference>